<dbReference type="RefSeq" id="XP_005176532.1">
    <property type="nucleotide sequence ID" value="XM_005176475.3"/>
</dbReference>
<comment type="similarity">
    <text evidence="2">Belongs to the tumor necrosis factor family.</text>
</comment>
<evidence type="ECO:0000256" key="1">
    <source>
        <dbReference type="ARBA" id="ARBA00004613"/>
    </source>
</evidence>
<dbReference type="eggNOG" id="ENOG502QUAV">
    <property type="taxonomic scope" value="Eukaryota"/>
</dbReference>
<dbReference type="GO" id="GO:0005164">
    <property type="term" value="F:tumor necrosis factor receptor binding"/>
    <property type="evidence" value="ECO:0007669"/>
    <property type="project" value="InterPro"/>
</dbReference>
<keyword evidence="8" id="KW-0812">Transmembrane</keyword>
<dbReference type="PANTHER" id="PTHR15151">
    <property type="entry name" value="PROTEIN EIGER"/>
    <property type="match status" value="1"/>
</dbReference>
<dbReference type="Pfam" id="PF00229">
    <property type="entry name" value="TNF"/>
    <property type="match status" value="1"/>
</dbReference>
<evidence type="ECO:0000256" key="4">
    <source>
        <dbReference type="ARBA" id="ARBA00022525"/>
    </source>
</evidence>
<evidence type="ECO:0000256" key="5">
    <source>
        <dbReference type="ARBA" id="ARBA00023157"/>
    </source>
</evidence>
<keyword evidence="4" id="KW-0964">Secreted</keyword>
<reference evidence="10" key="1">
    <citation type="submission" date="2020-05" db="UniProtKB">
        <authorList>
            <consortium name="EnsemblMetazoa"/>
        </authorList>
    </citation>
    <scope>IDENTIFICATION</scope>
    <source>
        <strain evidence="10">Aabys</strain>
    </source>
</reference>
<dbReference type="PROSITE" id="PS50049">
    <property type="entry name" value="THD_2"/>
    <property type="match status" value="1"/>
</dbReference>
<accession>A0A1I8MQ04</accession>
<keyword evidence="6" id="KW-0325">Glycoprotein</keyword>
<evidence type="ECO:0000313" key="12">
    <source>
        <dbReference type="RefSeq" id="XP_005176532.1"/>
    </source>
</evidence>
<dbReference type="VEuPathDB" id="VectorBase:MDOMA2_012039"/>
<dbReference type="SUPFAM" id="SSF49842">
    <property type="entry name" value="TNF-like"/>
    <property type="match status" value="1"/>
</dbReference>
<proteinExistence type="inferred from homology"/>
<feature type="transmembrane region" description="Helical" evidence="8">
    <location>
        <begin position="35"/>
        <end position="58"/>
    </location>
</feature>
<feature type="region of interest" description="Disordered" evidence="7">
    <location>
        <begin position="101"/>
        <end position="247"/>
    </location>
</feature>
<feature type="domain" description="THD" evidence="9">
    <location>
        <begin position="289"/>
        <end position="432"/>
    </location>
</feature>
<evidence type="ECO:0000313" key="10">
    <source>
        <dbReference type="EnsemblMetazoa" id="MDOA007258-PA"/>
    </source>
</evidence>
<dbReference type="VEuPathDB" id="VectorBase:MDOA007258"/>
<dbReference type="PROSITE" id="PS00251">
    <property type="entry name" value="THD_1"/>
    <property type="match status" value="1"/>
</dbReference>
<protein>
    <submittedName>
        <fullName evidence="12">Protein eiger isoform X1</fullName>
    </submittedName>
</protein>
<dbReference type="GO" id="GO:0006955">
    <property type="term" value="P:immune response"/>
    <property type="evidence" value="ECO:0007669"/>
    <property type="project" value="InterPro"/>
</dbReference>
<dbReference type="InterPro" id="IPR008983">
    <property type="entry name" value="Tumour_necrosis_fac-like_dom"/>
</dbReference>
<feature type="compositionally biased region" description="Basic and acidic residues" evidence="7">
    <location>
        <begin position="189"/>
        <end position="202"/>
    </location>
</feature>
<dbReference type="InterPro" id="IPR006052">
    <property type="entry name" value="TNF_dom"/>
</dbReference>
<evidence type="ECO:0000256" key="6">
    <source>
        <dbReference type="ARBA" id="ARBA00023180"/>
    </source>
</evidence>
<keyword evidence="8" id="KW-1133">Transmembrane helix</keyword>
<evidence type="ECO:0000256" key="8">
    <source>
        <dbReference type="SAM" id="Phobius"/>
    </source>
</evidence>
<dbReference type="GO" id="GO:0005615">
    <property type="term" value="C:extracellular space"/>
    <property type="evidence" value="ECO:0007669"/>
    <property type="project" value="UniProtKB-KW"/>
</dbReference>
<dbReference type="InterPro" id="IPR051748">
    <property type="entry name" value="TNF_Ligand_Superfamily"/>
</dbReference>
<feature type="compositionally biased region" description="Acidic residues" evidence="7">
    <location>
        <begin position="109"/>
        <end position="145"/>
    </location>
</feature>
<keyword evidence="5" id="KW-1015">Disulfide bond</keyword>
<dbReference type="GO" id="GO:0016020">
    <property type="term" value="C:membrane"/>
    <property type="evidence" value="ECO:0007669"/>
    <property type="project" value="InterPro"/>
</dbReference>
<evidence type="ECO:0000256" key="3">
    <source>
        <dbReference type="ARBA" id="ARBA00022514"/>
    </source>
</evidence>
<evidence type="ECO:0000259" key="9">
    <source>
        <dbReference type="PROSITE" id="PS50049"/>
    </source>
</evidence>
<dbReference type="Proteomes" id="UP001652621">
    <property type="component" value="Unplaced"/>
</dbReference>
<feature type="compositionally biased region" description="Acidic residues" evidence="7">
    <location>
        <begin position="174"/>
        <end position="188"/>
    </location>
</feature>
<feature type="compositionally biased region" description="Acidic residues" evidence="7">
    <location>
        <begin position="155"/>
        <end position="166"/>
    </location>
</feature>
<dbReference type="OrthoDB" id="6159739at2759"/>
<reference evidence="12" key="2">
    <citation type="submission" date="2025-04" db="UniProtKB">
        <authorList>
            <consortium name="RefSeq"/>
        </authorList>
    </citation>
    <scope>IDENTIFICATION</scope>
    <source>
        <strain evidence="12">Aabys</strain>
    </source>
</reference>
<evidence type="ECO:0000256" key="7">
    <source>
        <dbReference type="SAM" id="MobiDB-lite"/>
    </source>
</evidence>
<dbReference type="InterPro" id="IPR021184">
    <property type="entry name" value="TNF_CS"/>
</dbReference>
<keyword evidence="11" id="KW-1185">Reference proteome</keyword>
<evidence type="ECO:0000313" key="11">
    <source>
        <dbReference type="Proteomes" id="UP001652621"/>
    </source>
</evidence>
<dbReference type="STRING" id="7370.A0A1I8MQ04"/>
<dbReference type="KEGG" id="mde:101887883"/>
<keyword evidence="8" id="KW-0472">Membrane</keyword>
<dbReference type="GO" id="GO:0005125">
    <property type="term" value="F:cytokine activity"/>
    <property type="evidence" value="ECO:0007669"/>
    <property type="project" value="UniProtKB-KW"/>
</dbReference>
<dbReference type="EnsemblMetazoa" id="MDOA007258-RA">
    <property type="protein sequence ID" value="MDOA007258-PA"/>
    <property type="gene ID" value="MDOA007258"/>
</dbReference>
<dbReference type="PANTHER" id="PTHR15151:SF24">
    <property type="entry name" value="A PROLIFERATION-INDUCING LIGAND-LIKE PROTEIN-RELATED"/>
    <property type="match status" value="1"/>
</dbReference>
<name>A0A1I8MQ04_MUSDO</name>
<gene>
    <name evidence="10" type="primary">101887883</name>
    <name evidence="12" type="synonym">LOC101887883</name>
</gene>
<dbReference type="AlphaFoldDB" id="A0A1I8MQ04"/>
<sequence length="432" mass="49585">MTAETLKPFITPGSVDYVTTSHSSASSVHSRSSRCFLAIAASALVVVLITSLLGLTIWHTVRISNLQTEVGNLNKVIESMQKRLGLTYLDDLSDLEKEDENNNALIDDMLPDDDEDDDDGDDDNDSESNSGEEDDDEDDDADYTYDELLKKYSDYEVDNEDDDDDNGNNSRTNDDDDDDLFDDDDLYDDFEKFVESTKETPQRKRKTRSVSMLKDATDEVPLDTSRSKMQSRSHKSLVAAENAERRRSPMRLYSSRRRKFPMIKSDKHLISAKTIETINALNEVETSKPAVHFHLTHKIPNHPSVRVTSYTGDVYIGKPTWTNERESLDTYFHVENGVLTVHEPGLYYVYAQICYHNHHNQNGFVIFHGHKPFLQCLSHIFTNNHSVFNTCHTSGLIYLKRDEQIHIQDFHTDRKTHLQEENNRSYFGLIKI</sequence>
<keyword evidence="3" id="KW-0202">Cytokine</keyword>
<evidence type="ECO:0000256" key="2">
    <source>
        <dbReference type="ARBA" id="ARBA00008670"/>
    </source>
</evidence>
<comment type="subcellular location">
    <subcellularLocation>
        <location evidence="1">Secreted</location>
    </subcellularLocation>
</comment>
<dbReference type="Gene3D" id="2.60.120.40">
    <property type="match status" value="1"/>
</dbReference>
<organism evidence="10">
    <name type="scientific">Musca domestica</name>
    <name type="common">House fly</name>
    <dbReference type="NCBI Taxonomy" id="7370"/>
    <lineage>
        <taxon>Eukaryota</taxon>
        <taxon>Metazoa</taxon>
        <taxon>Ecdysozoa</taxon>
        <taxon>Arthropoda</taxon>
        <taxon>Hexapoda</taxon>
        <taxon>Insecta</taxon>
        <taxon>Pterygota</taxon>
        <taxon>Neoptera</taxon>
        <taxon>Endopterygota</taxon>
        <taxon>Diptera</taxon>
        <taxon>Brachycera</taxon>
        <taxon>Muscomorpha</taxon>
        <taxon>Muscoidea</taxon>
        <taxon>Muscidae</taxon>
        <taxon>Musca</taxon>
    </lineage>
</organism>